<keyword evidence="1" id="KW-0472">Membrane</keyword>
<organism evidence="2 3">
    <name type="scientific">Francisella tularensis subsp. holarctica (strain LVS)</name>
    <dbReference type="NCBI Taxonomy" id="376619"/>
    <lineage>
        <taxon>Bacteria</taxon>
        <taxon>Pseudomonadati</taxon>
        <taxon>Pseudomonadota</taxon>
        <taxon>Gammaproteobacteria</taxon>
        <taxon>Thiotrichales</taxon>
        <taxon>Francisellaceae</taxon>
        <taxon>Francisella</taxon>
    </lineage>
</organism>
<dbReference type="Proteomes" id="UP000031874">
    <property type="component" value="Chromosome"/>
</dbReference>
<evidence type="ECO:0000313" key="2">
    <source>
        <dbReference type="EMBL" id="AJI59845.1"/>
    </source>
</evidence>
<keyword evidence="1" id="KW-1133">Transmembrane helix</keyword>
<feature type="transmembrane region" description="Helical" evidence="1">
    <location>
        <begin position="12"/>
        <end position="29"/>
    </location>
</feature>
<name>A0AAI8BIX1_FRATH</name>
<sequence>MQTKINKLMVSIHWATVILIILAFISIEFRSTLGKETLFHDVMKTSHLYRIFSTIFDYFTLGCKKVC</sequence>
<proteinExistence type="predicted"/>
<accession>A0AAI8BIX1</accession>
<evidence type="ECO:0000256" key="1">
    <source>
        <dbReference type="SAM" id="Phobius"/>
    </source>
</evidence>
<gene>
    <name evidence="2" type="ORF">AW21_994</name>
</gene>
<protein>
    <submittedName>
        <fullName evidence="2">Nickel-dependent hydrogenases B-type cytochrome subunit family protein</fullName>
    </submittedName>
</protein>
<dbReference type="EMBL" id="CP009694">
    <property type="protein sequence ID" value="AJI59845.1"/>
    <property type="molecule type" value="Genomic_DNA"/>
</dbReference>
<keyword evidence="1" id="KW-0812">Transmembrane</keyword>
<dbReference type="AlphaFoldDB" id="A0AAI8BIX1"/>
<reference evidence="2 3" key="1">
    <citation type="journal article" date="2015" name="Genome Announc.">
        <title>Genome sequencing of 18 francisella strains to aid in assay development and testing.</title>
        <authorList>
            <person name="Johnson S.L."/>
            <person name="Daligault H.E."/>
            <person name="Davenport K.W."/>
            <person name="Coyne S.R."/>
            <person name="Frey K.G."/>
            <person name="Koroleva G.I."/>
            <person name="Broomall S.M."/>
            <person name="Bishop-Lilly K.A."/>
            <person name="Bruce D.C."/>
            <person name="Chertkov O."/>
            <person name="Freitas T."/>
            <person name="Jaissle J."/>
            <person name="Ladner J.T."/>
            <person name="Rosenzweig C.N."/>
            <person name="Gibbons H.S."/>
            <person name="Palacios G.F."/>
            <person name="Redden C.L."/>
            <person name="Xu Y."/>
            <person name="Minogue T.D."/>
            <person name="Chain P.S."/>
        </authorList>
    </citation>
    <scope>NUCLEOTIDE SEQUENCE [LARGE SCALE GENOMIC DNA]</scope>
    <source>
        <strain evidence="2 3">LVS</strain>
    </source>
</reference>
<evidence type="ECO:0000313" key="3">
    <source>
        <dbReference type="Proteomes" id="UP000031874"/>
    </source>
</evidence>